<protein>
    <submittedName>
        <fullName evidence="9">AEC family transporter</fullName>
    </submittedName>
</protein>
<dbReference type="EMBL" id="CP033219">
    <property type="protein sequence ID" value="AZV80173.1"/>
    <property type="molecule type" value="Genomic_DNA"/>
</dbReference>
<feature type="transmembrane region" description="Helical" evidence="8">
    <location>
        <begin position="60"/>
        <end position="81"/>
    </location>
</feature>
<evidence type="ECO:0000256" key="8">
    <source>
        <dbReference type="SAM" id="Phobius"/>
    </source>
</evidence>
<comment type="subcellular location">
    <subcellularLocation>
        <location evidence="1">Cell membrane</location>
        <topology evidence="1">Multi-pass membrane protein</topology>
    </subcellularLocation>
</comment>
<evidence type="ECO:0000256" key="2">
    <source>
        <dbReference type="ARBA" id="ARBA00010145"/>
    </source>
</evidence>
<evidence type="ECO:0000256" key="7">
    <source>
        <dbReference type="ARBA" id="ARBA00023136"/>
    </source>
</evidence>
<proteinExistence type="inferred from homology"/>
<accession>A0A3T0N7Z3</accession>
<organism evidence="9 10">
    <name type="scientific">Parasedimentitalea marina</name>
    <dbReference type="NCBI Taxonomy" id="2483033"/>
    <lineage>
        <taxon>Bacteria</taxon>
        <taxon>Pseudomonadati</taxon>
        <taxon>Pseudomonadota</taxon>
        <taxon>Alphaproteobacteria</taxon>
        <taxon>Rhodobacterales</taxon>
        <taxon>Paracoccaceae</taxon>
        <taxon>Parasedimentitalea</taxon>
    </lineage>
</organism>
<evidence type="ECO:0000256" key="1">
    <source>
        <dbReference type="ARBA" id="ARBA00004651"/>
    </source>
</evidence>
<feature type="transmembrane region" description="Helical" evidence="8">
    <location>
        <begin position="121"/>
        <end position="143"/>
    </location>
</feature>
<sequence>MIFAMVNVLAPIFAITLIGFVLGRSKIELHAGTLSTTVLLVATPALIFSSLTSYGVTPTMLLEMAAAAILCLSASAVLSMLTIKMFGLSMRSFLPSLMLPNSGNMGLPLVMLAFGDEGLKLGVSYFFFVALVQHSVGFSIASGSYSMSHLLKQPLIYAVAAVILVSTTGIAVPEVVLTTTEILGGMMVPAMLILLGSSLAGLTISDLRPALVVAVSRLVIGVLSALAVIWVLGLEGRVAGVVFLLSTMPTAIITYVFAQRYRPEPGQIASAVVASTLLTFGCLPFLLWFAVKVLEQS</sequence>
<keyword evidence="5 8" id="KW-0812">Transmembrane</keyword>
<feature type="transmembrane region" description="Helical" evidence="8">
    <location>
        <begin position="182"/>
        <end position="204"/>
    </location>
</feature>
<evidence type="ECO:0000313" key="9">
    <source>
        <dbReference type="EMBL" id="AZV80173.1"/>
    </source>
</evidence>
<evidence type="ECO:0000256" key="3">
    <source>
        <dbReference type="ARBA" id="ARBA00022448"/>
    </source>
</evidence>
<keyword evidence="10" id="KW-1185">Reference proteome</keyword>
<evidence type="ECO:0000256" key="6">
    <source>
        <dbReference type="ARBA" id="ARBA00022989"/>
    </source>
</evidence>
<dbReference type="GO" id="GO:0005886">
    <property type="term" value="C:plasma membrane"/>
    <property type="evidence" value="ECO:0007669"/>
    <property type="project" value="UniProtKB-SubCell"/>
</dbReference>
<dbReference type="GO" id="GO:0055085">
    <property type="term" value="P:transmembrane transport"/>
    <property type="evidence" value="ECO:0007669"/>
    <property type="project" value="InterPro"/>
</dbReference>
<name>A0A3T0N7Z3_9RHOB</name>
<dbReference type="Proteomes" id="UP000283063">
    <property type="component" value="Chromosome"/>
</dbReference>
<keyword evidence="6 8" id="KW-1133">Transmembrane helix</keyword>
<feature type="transmembrane region" description="Helical" evidence="8">
    <location>
        <begin position="270"/>
        <end position="291"/>
    </location>
</feature>
<feature type="transmembrane region" description="Helical" evidence="8">
    <location>
        <begin position="155"/>
        <end position="176"/>
    </location>
</feature>
<feature type="transmembrane region" description="Helical" evidence="8">
    <location>
        <begin position="34"/>
        <end position="54"/>
    </location>
</feature>
<keyword evidence="3" id="KW-0813">Transport</keyword>
<feature type="transmembrane region" description="Helical" evidence="8">
    <location>
        <begin position="238"/>
        <end position="258"/>
    </location>
</feature>
<feature type="transmembrane region" description="Helical" evidence="8">
    <location>
        <begin position="211"/>
        <end position="232"/>
    </location>
</feature>
<gene>
    <name evidence="9" type="ORF">EBB79_21275</name>
</gene>
<dbReference type="InterPro" id="IPR038770">
    <property type="entry name" value="Na+/solute_symporter_sf"/>
</dbReference>
<dbReference type="PANTHER" id="PTHR36838">
    <property type="entry name" value="AUXIN EFFLUX CARRIER FAMILY PROTEIN"/>
    <property type="match status" value="1"/>
</dbReference>
<dbReference type="Gene3D" id="1.20.1530.20">
    <property type="match status" value="1"/>
</dbReference>
<evidence type="ECO:0000256" key="5">
    <source>
        <dbReference type="ARBA" id="ARBA00022692"/>
    </source>
</evidence>
<dbReference type="InterPro" id="IPR004776">
    <property type="entry name" value="Mem_transp_PIN-like"/>
</dbReference>
<dbReference type="KEGG" id="sedi:EBB79_21275"/>
<feature type="transmembrane region" description="Helical" evidence="8">
    <location>
        <begin position="6"/>
        <end position="22"/>
    </location>
</feature>
<reference evidence="9 10" key="1">
    <citation type="submission" date="2018-10" db="EMBL/GenBank/DDBJ databases">
        <title>Parasedimentitalea marina sp. nov., a psychrophilic bacterium isolated from deep seawater of the New Britain Trench.</title>
        <authorList>
            <person name="Cao J."/>
        </authorList>
    </citation>
    <scope>NUCLEOTIDE SEQUENCE [LARGE SCALE GENOMIC DNA]</scope>
    <source>
        <strain evidence="9 10">W43</strain>
    </source>
</reference>
<keyword evidence="7 8" id="KW-0472">Membrane</keyword>
<dbReference type="Pfam" id="PF03547">
    <property type="entry name" value="Mem_trans"/>
    <property type="match status" value="2"/>
</dbReference>
<evidence type="ECO:0000313" key="10">
    <source>
        <dbReference type="Proteomes" id="UP000283063"/>
    </source>
</evidence>
<evidence type="ECO:0000256" key="4">
    <source>
        <dbReference type="ARBA" id="ARBA00022475"/>
    </source>
</evidence>
<dbReference type="AlphaFoldDB" id="A0A3T0N7Z3"/>
<comment type="similarity">
    <text evidence="2">Belongs to the auxin efflux carrier (TC 2.A.69) family.</text>
</comment>
<keyword evidence="4" id="KW-1003">Cell membrane</keyword>
<dbReference type="PANTHER" id="PTHR36838:SF1">
    <property type="entry name" value="SLR1864 PROTEIN"/>
    <property type="match status" value="1"/>
</dbReference>